<dbReference type="RefSeq" id="WP_186960921.1">
    <property type="nucleotide sequence ID" value="NZ_JACOOI010000027.1"/>
</dbReference>
<gene>
    <name evidence="2" type="ORF">H8S77_20100</name>
</gene>
<organism evidence="2 3">
    <name type="scientific">Parabacteroides segnis</name>
    <dbReference type="NCBI Taxonomy" id="2763058"/>
    <lineage>
        <taxon>Bacteria</taxon>
        <taxon>Pseudomonadati</taxon>
        <taxon>Bacteroidota</taxon>
        <taxon>Bacteroidia</taxon>
        <taxon>Bacteroidales</taxon>
        <taxon>Tannerellaceae</taxon>
        <taxon>Parabacteroides</taxon>
    </lineage>
</organism>
<proteinExistence type="predicted"/>
<evidence type="ECO:0000313" key="2">
    <source>
        <dbReference type="EMBL" id="MBC5645189.1"/>
    </source>
</evidence>
<sequence>MRTFNKLYGISLLSILLSVAACTSETEERHDKPLPDPEGGGTARREVLLTLKNKLSVVQTKAGDVIATADENKISSLDIYVFGSTTENGTYSYQERFCYREKAADMPVGNDVTALDLTAKDADGKETTALLSLKKGLFVKLYCIANQPKLLDADGNIVTNFVALQQSTPGQATNTVTEGSPLETAFLTYHSPLLDAWSNTDILLTPLPMTGAYTTPLDLTDFSVSARLQLGFRLTRSVARFDIVNDAALSKFTIQSVSMANGRQGVSFFPLKVYGSQPAADGELITYPARKFEGDKANEGNCIGAFYSWPSPMGDGGNLILSGTYAANLTDPVPVTYKVFFKPESDGNYIEVSQNHRYTVNITKADEYHLDFTINVEDWTDEGNIDDYEPGGDVDADGLTFANTGTGDADYDAVTRTVTMGLTGTEQFTLTGASTSGYFVTLYYENGDKDNQWLDITPAPDYMPTKADVDSKIEYTIKLASPYIGKYPVATFRFTDKITAKESIVMVQPLAKPVVKQVSVSSGSSIDVENKKITFHQNTDAVIPEVTFNVFASGGSKLLFGDSDAETPEDWLTVTQSQTNYTLKVNTLDPSFTEDIFTNGAKIKILNVGNESMVEEFVLIFKSDFAVTSKVTSSGSTFDKLNKIIMFSQTTGITTPNVTFNVFAFGGSKIEFPDNNVTGNWLTIDPTGKELNQIQGDYKLTVNMTGTGFPDPYSTDGIKMNIVNKGNATQTEAYTLKMTINNPELASAQPTSSASSGSLSYYDTTNKTIHLFNDASSVKLTVFSIGGCIVNNEDKPSWVTVTSGSTTNTMILTFSQNSLNQNATGTLKIRNKLDENKYIELKVNNRNKNVTFESTNITASNAPSTAIVNAFSTSDPKIKYYPTTSDNFTFQVRSPKGVSLNISESKNLIGNGAISQWINAAVSGTSTASNGDVLNTIKVTMGSTSTSIMNIDRKSCRLTTQNNVSGCANKVVTVITEAPTYPGVAGQAPKSITTARQDWWVAPMSVNGGRAMNSSTFNSIRTSCCPSGWYLPTSYDFNYVFSNNVGPVNNTYYQYSNTTIRDVARAAFTESRYFVNEVQPTSSDESVWYNIFSPNLDGWAGYSNLYNLGGLYKDNAYARCVKNISY</sequence>
<keyword evidence="1" id="KW-0732">Signal</keyword>
<keyword evidence="3" id="KW-1185">Reference proteome</keyword>
<evidence type="ECO:0000256" key="1">
    <source>
        <dbReference type="SAM" id="SignalP"/>
    </source>
</evidence>
<feature type="chain" id="PRO_5045164358" description="DUF4906 domain-containing protein" evidence="1">
    <location>
        <begin position="24"/>
        <end position="1126"/>
    </location>
</feature>
<accession>A0ABR7E7W6</accession>
<dbReference type="Proteomes" id="UP000644010">
    <property type="component" value="Unassembled WGS sequence"/>
</dbReference>
<dbReference type="PROSITE" id="PS51257">
    <property type="entry name" value="PROKAR_LIPOPROTEIN"/>
    <property type="match status" value="1"/>
</dbReference>
<evidence type="ECO:0000313" key="3">
    <source>
        <dbReference type="Proteomes" id="UP000644010"/>
    </source>
</evidence>
<comment type="caution">
    <text evidence="2">The sequence shown here is derived from an EMBL/GenBank/DDBJ whole genome shotgun (WGS) entry which is preliminary data.</text>
</comment>
<protein>
    <recommendedName>
        <fullName evidence="4">DUF4906 domain-containing protein</fullName>
    </recommendedName>
</protein>
<evidence type="ECO:0008006" key="4">
    <source>
        <dbReference type="Google" id="ProtNLM"/>
    </source>
</evidence>
<reference evidence="2 3" key="1">
    <citation type="submission" date="2020-08" db="EMBL/GenBank/DDBJ databases">
        <title>Genome public.</title>
        <authorList>
            <person name="Liu C."/>
            <person name="Sun Q."/>
        </authorList>
    </citation>
    <scope>NUCLEOTIDE SEQUENCE [LARGE SCALE GENOMIC DNA]</scope>
    <source>
        <strain evidence="2 3">BX2</strain>
    </source>
</reference>
<feature type="signal peptide" evidence="1">
    <location>
        <begin position="1"/>
        <end position="23"/>
    </location>
</feature>
<name>A0ABR7E7W6_9BACT</name>
<dbReference type="EMBL" id="JACOOI010000027">
    <property type="protein sequence ID" value="MBC5645189.1"/>
    <property type="molecule type" value="Genomic_DNA"/>
</dbReference>